<dbReference type="SUPFAM" id="SSF47413">
    <property type="entry name" value="lambda repressor-like DNA-binding domains"/>
    <property type="match status" value="1"/>
</dbReference>
<feature type="domain" description="Transcriptional regulator LacI/GalR-like sensor" evidence="5">
    <location>
        <begin position="167"/>
        <end position="329"/>
    </location>
</feature>
<dbReference type="Pfam" id="PF13377">
    <property type="entry name" value="Peripla_BP_3"/>
    <property type="match status" value="1"/>
</dbReference>
<evidence type="ECO:0000256" key="1">
    <source>
        <dbReference type="ARBA" id="ARBA00023015"/>
    </source>
</evidence>
<proteinExistence type="predicted"/>
<name>A0A3N1XVR0_9FIRM</name>
<dbReference type="Pfam" id="PF00356">
    <property type="entry name" value="LacI"/>
    <property type="match status" value="1"/>
</dbReference>
<dbReference type="InterPro" id="IPR028082">
    <property type="entry name" value="Peripla_BP_I"/>
</dbReference>
<dbReference type="InterPro" id="IPR046335">
    <property type="entry name" value="LacI/GalR-like_sensor"/>
</dbReference>
<evidence type="ECO:0000313" key="7">
    <source>
        <dbReference type="Proteomes" id="UP000273083"/>
    </source>
</evidence>
<accession>A0A3N1XVR0</accession>
<keyword evidence="3" id="KW-0804">Transcription</keyword>
<gene>
    <name evidence="6" type="ORF">EDD66_102354</name>
</gene>
<dbReference type="InterPro" id="IPR000843">
    <property type="entry name" value="HTH_LacI"/>
</dbReference>
<feature type="domain" description="HTH lacI-type" evidence="4">
    <location>
        <begin position="8"/>
        <end position="47"/>
    </location>
</feature>
<dbReference type="CDD" id="cd01392">
    <property type="entry name" value="HTH_LacI"/>
    <property type="match status" value="1"/>
</dbReference>
<dbReference type="PANTHER" id="PTHR30146:SF109">
    <property type="entry name" value="HTH-TYPE TRANSCRIPTIONAL REGULATOR GALS"/>
    <property type="match status" value="1"/>
</dbReference>
<protein>
    <submittedName>
        <fullName evidence="6">LacI family transcriptional regulator</fullName>
    </submittedName>
</protein>
<dbReference type="Gene3D" id="3.40.50.2300">
    <property type="match status" value="2"/>
</dbReference>
<dbReference type="OrthoDB" id="43195at2"/>
<dbReference type="GO" id="GO:0003700">
    <property type="term" value="F:DNA-binding transcription factor activity"/>
    <property type="evidence" value="ECO:0007669"/>
    <property type="project" value="TreeGrafter"/>
</dbReference>
<keyword evidence="2" id="KW-0238">DNA-binding</keyword>
<dbReference type="Gene3D" id="1.10.260.40">
    <property type="entry name" value="lambda repressor-like DNA-binding domains"/>
    <property type="match status" value="1"/>
</dbReference>
<dbReference type="RefSeq" id="WP_123608384.1">
    <property type="nucleotide sequence ID" value="NZ_RJVG01000002.1"/>
</dbReference>
<dbReference type="GO" id="GO:0000976">
    <property type="term" value="F:transcription cis-regulatory region binding"/>
    <property type="evidence" value="ECO:0007669"/>
    <property type="project" value="TreeGrafter"/>
</dbReference>
<evidence type="ECO:0000259" key="5">
    <source>
        <dbReference type="Pfam" id="PF13377"/>
    </source>
</evidence>
<dbReference type="PANTHER" id="PTHR30146">
    <property type="entry name" value="LACI-RELATED TRANSCRIPTIONAL REPRESSOR"/>
    <property type="match status" value="1"/>
</dbReference>
<keyword evidence="1" id="KW-0805">Transcription regulation</keyword>
<sequence length="334" mass="37889">MKPSIRKISDITGFSPATISNALNHKKGVNKETAEEIFKVANEIGYVNESKILRIMLVIYKRNGSIIDNSPFFTNLLEGVESECRESGYEMTICNLDRRSDSYETRLEEILNDRSTAVIMLGTEAQDEDFERFKDAKCPIVILDSWSSSMDFNGVLINNSDSAKNAVQYLISKGHKEIGYLRGRFRIKAFSARYNGYIRALQKNNIRLREQYIVTLGTTMDGAYRDMIEYLENKPLLPTAFFADNDMIALGAMKALIEKGYRVPEDVSLIGFDDLASCEISTPRLSTIKVFKQEMGQLAVRRLLDVIRNETGIKTKTQVCTEFIERDSVKDLST</sequence>
<evidence type="ECO:0000256" key="2">
    <source>
        <dbReference type="ARBA" id="ARBA00023125"/>
    </source>
</evidence>
<reference evidence="6 7" key="1">
    <citation type="submission" date="2018-11" db="EMBL/GenBank/DDBJ databases">
        <title>Genomic Encyclopedia of Type Strains, Phase IV (KMG-IV): sequencing the most valuable type-strain genomes for metagenomic binning, comparative biology and taxonomic classification.</title>
        <authorList>
            <person name="Goeker M."/>
        </authorList>
    </citation>
    <scope>NUCLEOTIDE SEQUENCE [LARGE SCALE GENOMIC DNA]</scope>
    <source>
        <strain evidence="6 7">DSM 26537</strain>
    </source>
</reference>
<evidence type="ECO:0000259" key="4">
    <source>
        <dbReference type="Pfam" id="PF00356"/>
    </source>
</evidence>
<evidence type="ECO:0000313" key="6">
    <source>
        <dbReference type="EMBL" id="ROR30699.1"/>
    </source>
</evidence>
<dbReference type="SUPFAM" id="SSF53822">
    <property type="entry name" value="Periplasmic binding protein-like I"/>
    <property type="match status" value="1"/>
</dbReference>
<dbReference type="EMBL" id="RJVG01000002">
    <property type="protein sequence ID" value="ROR30699.1"/>
    <property type="molecule type" value="Genomic_DNA"/>
</dbReference>
<comment type="caution">
    <text evidence="6">The sequence shown here is derived from an EMBL/GenBank/DDBJ whole genome shotgun (WGS) entry which is preliminary data.</text>
</comment>
<keyword evidence="7" id="KW-1185">Reference proteome</keyword>
<dbReference type="Proteomes" id="UP000273083">
    <property type="component" value="Unassembled WGS sequence"/>
</dbReference>
<dbReference type="AlphaFoldDB" id="A0A3N1XVR0"/>
<evidence type="ECO:0000256" key="3">
    <source>
        <dbReference type="ARBA" id="ARBA00023163"/>
    </source>
</evidence>
<organism evidence="6 7">
    <name type="scientific">Mobilisporobacter senegalensis</name>
    <dbReference type="NCBI Taxonomy" id="1329262"/>
    <lineage>
        <taxon>Bacteria</taxon>
        <taxon>Bacillati</taxon>
        <taxon>Bacillota</taxon>
        <taxon>Clostridia</taxon>
        <taxon>Lachnospirales</taxon>
        <taxon>Lachnospiraceae</taxon>
        <taxon>Mobilisporobacter</taxon>
    </lineage>
</organism>
<dbReference type="InterPro" id="IPR010982">
    <property type="entry name" value="Lambda_DNA-bd_dom_sf"/>
</dbReference>